<sequence>MALRFGVVPALPTDSESVHNGTRSYCKNASVGFNLYDNEKKLRLPTTYETRAEAEYECQRRNMERLQIVHSERDAQLGQ</sequence>
<dbReference type="Proteomes" id="UP000078354">
    <property type="component" value="Chromosome"/>
</dbReference>
<proteinExistence type="predicted"/>
<organism evidence="1 2">
    <name type="scientific">Pseudomonas silesiensis</name>
    <dbReference type="NCBI Taxonomy" id="1853130"/>
    <lineage>
        <taxon>Bacteria</taxon>
        <taxon>Pseudomonadati</taxon>
        <taxon>Pseudomonadota</taxon>
        <taxon>Gammaproteobacteria</taxon>
        <taxon>Pseudomonadales</taxon>
        <taxon>Pseudomonadaceae</taxon>
        <taxon>Pseudomonas</taxon>
    </lineage>
</organism>
<dbReference type="STRING" id="1853130.PMA3_10280"/>
<dbReference type="EMBL" id="CP014870">
    <property type="protein sequence ID" value="ANJ59317.1"/>
    <property type="molecule type" value="Genomic_DNA"/>
</dbReference>
<evidence type="ECO:0000313" key="2">
    <source>
        <dbReference type="Proteomes" id="UP000078354"/>
    </source>
</evidence>
<protein>
    <submittedName>
        <fullName evidence="1">Uncharacterized protein</fullName>
    </submittedName>
</protein>
<name>A0A191Z2C3_9PSED</name>
<dbReference type="AlphaFoldDB" id="A0A191Z2C3"/>
<reference evidence="1 2" key="1">
    <citation type="journal article" date="2018" name="Syst. Appl. Microbiol.">
        <title>Pseudomonas silesiensis sp. nov. strain A3T isolated from a biological pesticide sewage treatment plant and analysis of the complete genome sequence.</title>
        <authorList>
            <person name="Kaminski M.A."/>
            <person name="Furmanczyk E.M."/>
            <person name="Sobczak A."/>
            <person name="Dziembowski A."/>
            <person name="Lipinski L."/>
        </authorList>
    </citation>
    <scope>NUCLEOTIDE SEQUENCE [LARGE SCALE GENOMIC DNA]</scope>
    <source>
        <strain evidence="1 2">A3</strain>
    </source>
</reference>
<gene>
    <name evidence="1" type="ORF">PMA3_10280</name>
</gene>
<evidence type="ECO:0000313" key="1">
    <source>
        <dbReference type="EMBL" id="ANJ59317.1"/>
    </source>
</evidence>
<dbReference type="OrthoDB" id="6989306at2"/>
<dbReference type="KEGG" id="psil:PMA3_10280"/>
<accession>A0A191Z2C3</accession>
<keyword evidence="2" id="KW-1185">Reference proteome</keyword>